<comment type="caution">
    <text evidence="2">The sequence shown here is derived from an EMBL/GenBank/DDBJ whole genome shotgun (WGS) entry which is preliminary data.</text>
</comment>
<organism evidence="2 3">
    <name type="scientific">Araneus ventricosus</name>
    <name type="common">Orbweaver spider</name>
    <name type="synonym">Epeira ventricosa</name>
    <dbReference type="NCBI Taxonomy" id="182803"/>
    <lineage>
        <taxon>Eukaryota</taxon>
        <taxon>Metazoa</taxon>
        <taxon>Ecdysozoa</taxon>
        <taxon>Arthropoda</taxon>
        <taxon>Chelicerata</taxon>
        <taxon>Arachnida</taxon>
        <taxon>Araneae</taxon>
        <taxon>Araneomorphae</taxon>
        <taxon>Entelegynae</taxon>
        <taxon>Araneoidea</taxon>
        <taxon>Araneidae</taxon>
        <taxon>Araneus</taxon>
    </lineage>
</organism>
<dbReference type="PANTHER" id="PTHR33273">
    <property type="entry name" value="DOMAIN-CONTAINING PROTEIN, PUTATIVE-RELATED"/>
    <property type="match status" value="1"/>
</dbReference>
<feature type="domain" description="Endonuclease/exonuclease/phosphatase" evidence="1">
    <location>
        <begin position="69"/>
        <end position="160"/>
    </location>
</feature>
<dbReference type="SUPFAM" id="SSF56219">
    <property type="entry name" value="DNase I-like"/>
    <property type="match status" value="1"/>
</dbReference>
<dbReference type="Gene3D" id="3.60.10.10">
    <property type="entry name" value="Endonuclease/exonuclease/phosphatase"/>
    <property type="match status" value="1"/>
</dbReference>
<name>A0A4Y2ER44_ARAVE</name>
<dbReference type="OrthoDB" id="6436865at2759"/>
<evidence type="ECO:0000259" key="1">
    <source>
        <dbReference type="Pfam" id="PF14529"/>
    </source>
</evidence>
<sequence>MALQETLLSPAIEAKIMNYNIIRKDNLQNERSVGGVAILYLQNLPSKPVTLNTTRQAVAVQVQIKTLMTVCSIYLPPSQTIQQSELDALIRQLPPPFIILGDWNGHSPFWGSTDSNARELQIEKLMSDQNLCLLNDSSHTFFHLPTRTFHTLDLALCSSSQL</sequence>
<keyword evidence="3" id="KW-1185">Reference proteome</keyword>
<dbReference type="InterPro" id="IPR005135">
    <property type="entry name" value="Endo/exonuclease/phosphatase"/>
</dbReference>
<accession>A0A4Y2ER44</accession>
<reference evidence="2 3" key="1">
    <citation type="journal article" date="2019" name="Sci. Rep.">
        <title>Orb-weaving spider Araneus ventricosus genome elucidates the spidroin gene catalogue.</title>
        <authorList>
            <person name="Kono N."/>
            <person name="Nakamura H."/>
            <person name="Ohtoshi R."/>
            <person name="Moran D.A.P."/>
            <person name="Shinohara A."/>
            <person name="Yoshida Y."/>
            <person name="Fujiwara M."/>
            <person name="Mori M."/>
            <person name="Tomita M."/>
            <person name="Arakawa K."/>
        </authorList>
    </citation>
    <scope>NUCLEOTIDE SEQUENCE [LARGE SCALE GENOMIC DNA]</scope>
</reference>
<dbReference type="EMBL" id="BGPR01000691">
    <property type="protein sequence ID" value="GBM31722.1"/>
    <property type="molecule type" value="Genomic_DNA"/>
</dbReference>
<evidence type="ECO:0000313" key="3">
    <source>
        <dbReference type="Proteomes" id="UP000499080"/>
    </source>
</evidence>
<dbReference type="Proteomes" id="UP000499080">
    <property type="component" value="Unassembled WGS sequence"/>
</dbReference>
<dbReference type="Pfam" id="PF14529">
    <property type="entry name" value="Exo_endo_phos_2"/>
    <property type="match status" value="1"/>
</dbReference>
<evidence type="ECO:0000313" key="2">
    <source>
        <dbReference type="EMBL" id="GBM31722.1"/>
    </source>
</evidence>
<dbReference type="AlphaFoldDB" id="A0A4Y2ER44"/>
<dbReference type="GO" id="GO:0003824">
    <property type="term" value="F:catalytic activity"/>
    <property type="evidence" value="ECO:0007669"/>
    <property type="project" value="InterPro"/>
</dbReference>
<dbReference type="InterPro" id="IPR036691">
    <property type="entry name" value="Endo/exonu/phosph_ase_sf"/>
</dbReference>
<dbReference type="PANTHER" id="PTHR33273:SF4">
    <property type="entry name" value="ENDONUCLEASE_EXONUCLEASE_PHOSPHATASE DOMAIN-CONTAINING PROTEIN"/>
    <property type="match status" value="1"/>
</dbReference>
<proteinExistence type="predicted"/>
<protein>
    <recommendedName>
        <fullName evidence="1">Endonuclease/exonuclease/phosphatase domain-containing protein</fullName>
    </recommendedName>
</protein>
<gene>
    <name evidence="2" type="ORF">AVEN_45641_1</name>
</gene>